<organism evidence="2 3">
    <name type="scientific">Clostridium manihotivorum</name>
    <dbReference type="NCBI Taxonomy" id="2320868"/>
    <lineage>
        <taxon>Bacteria</taxon>
        <taxon>Bacillati</taxon>
        <taxon>Bacillota</taxon>
        <taxon>Clostridia</taxon>
        <taxon>Eubacteriales</taxon>
        <taxon>Clostridiaceae</taxon>
        <taxon>Clostridium</taxon>
    </lineage>
</organism>
<name>A0A3R5QVM4_9CLOT</name>
<dbReference type="RefSeq" id="WP_164880579.1">
    <property type="nucleotide sequence ID" value="NZ_CP025746.1"/>
</dbReference>
<proteinExistence type="predicted"/>
<dbReference type="Proteomes" id="UP000286268">
    <property type="component" value="Chromosome"/>
</dbReference>
<protein>
    <submittedName>
        <fullName evidence="2">Uncharacterized protein</fullName>
    </submittedName>
</protein>
<reference evidence="2 3" key="1">
    <citation type="submission" date="2018-01" db="EMBL/GenBank/DDBJ databases">
        <title>Genome Sequencing and Assembly of Anaerobacter polyendosporus strain CT4.</title>
        <authorList>
            <person name="Tachaapaikoon C."/>
            <person name="Sutheeworapong S."/>
            <person name="Jenjaroenpun P."/>
            <person name="Wongsurawat T."/>
            <person name="Nookeaw I."/>
            <person name="Cheawchanlertfa P."/>
            <person name="Kosugi A."/>
            <person name="Cheevadhanarak S."/>
            <person name="Ratanakhanokchai K."/>
        </authorList>
    </citation>
    <scope>NUCLEOTIDE SEQUENCE [LARGE SCALE GENOMIC DNA]</scope>
    <source>
        <strain evidence="2 3">CT4</strain>
    </source>
</reference>
<keyword evidence="3" id="KW-1185">Reference proteome</keyword>
<dbReference type="EMBL" id="CP025746">
    <property type="protein sequence ID" value="QAA33431.1"/>
    <property type="molecule type" value="Genomic_DNA"/>
</dbReference>
<evidence type="ECO:0000313" key="3">
    <source>
        <dbReference type="Proteomes" id="UP000286268"/>
    </source>
</evidence>
<keyword evidence="1" id="KW-1133">Transmembrane helix</keyword>
<dbReference type="AlphaFoldDB" id="A0A3R5QVM4"/>
<dbReference type="KEGG" id="cmah:C1I91_18255"/>
<evidence type="ECO:0000313" key="2">
    <source>
        <dbReference type="EMBL" id="QAA33431.1"/>
    </source>
</evidence>
<sequence length="197" mass="22353">MYTKNLLAYKHKNNSFKKLITKSANIKIIFFALILMGSFFTISYLNKSTVQAKRNNIVLADFKTDINMLSESANVIEIERRSSNNMQLSMFGADGKLLKVSDVSSGLSNALIKLGDDNVDGMLEDKELSELGIMRLNPQHYRKTLTQLKFNLKSLDRNIKNYVVITKGKYAGTVLYNGSIKFLDDDNKRYFGLELSI</sequence>
<gene>
    <name evidence="2" type="ORF">C1I91_18255</name>
</gene>
<feature type="transmembrane region" description="Helical" evidence="1">
    <location>
        <begin position="24"/>
        <end position="45"/>
    </location>
</feature>
<accession>A0A3R5QVM4</accession>
<keyword evidence="1" id="KW-0472">Membrane</keyword>
<evidence type="ECO:0000256" key="1">
    <source>
        <dbReference type="SAM" id="Phobius"/>
    </source>
</evidence>
<keyword evidence="1" id="KW-0812">Transmembrane</keyword>